<organism evidence="2 3">
    <name type="scientific">Kitasatospora herbaricolor</name>
    <dbReference type="NCBI Taxonomy" id="68217"/>
    <lineage>
        <taxon>Bacteria</taxon>
        <taxon>Bacillati</taxon>
        <taxon>Actinomycetota</taxon>
        <taxon>Actinomycetes</taxon>
        <taxon>Kitasatosporales</taxon>
        <taxon>Streptomycetaceae</taxon>
        <taxon>Kitasatospora</taxon>
    </lineage>
</organism>
<evidence type="ECO:0000313" key="3">
    <source>
        <dbReference type="Proteomes" id="UP001432014"/>
    </source>
</evidence>
<dbReference type="Proteomes" id="UP001432014">
    <property type="component" value="Chromosome"/>
</dbReference>
<dbReference type="RefSeq" id="WP_329494766.1">
    <property type="nucleotide sequence ID" value="NZ_CP108460.1"/>
</dbReference>
<gene>
    <name evidence="2" type="ORF">OG469_28500</name>
</gene>
<feature type="signal peptide" evidence="1">
    <location>
        <begin position="1"/>
        <end position="32"/>
    </location>
</feature>
<keyword evidence="1" id="KW-0732">Signal</keyword>
<evidence type="ECO:0000313" key="2">
    <source>
        <dbReference type="EMBL" id="WUS59099.1"/>
    </source>
</evidence>
<protein>
    <submittedName>
        <fullName evidence="2">Uncharacterized protein</fullName>
    </submittedName>
</protein>
<dbReference type="EMBL" id="CP108482">
    <property type="protein sequence ID" value="WUS59099.1"/>
    <property type="molecule type" value="Genomic_DNA"/>
</dbReference>
<accession>A0ABZ1WEG8</accession>
<feature type="chain" id="PRO_5047550347" evidence="1">
    <location>
        <begin position="33"/>
        <end position="167"/>
    </location>
</feature>
<reference evidence="2 3" key="1">
    <citation type="submission" date="2022-10" db="EMBL/GenBank/DDBJ databases">
        <title>The complete genomes of actinobacterial strains from the NBC collection.</title>
        <authorList>
            <person name="Joergensen T.S."/>
            <person name="Alvarez Arevalo M."/>
            <person name="Sterndorff E.B."/>
            <person name="Faurdal D."/>
            <person name="Vuksanovic O."/>
            <person name="Mourched A.-S."/>
            <person name="Charusanti P."/>
            <person name="Shaw S."/>
            <person name="Blin K."/>
            <person name="Weber T."/>
        </authorList>
    </citation>
    <scope>NUCLEOTIDE SEQUENCE [LARGE SCALE GENOMIC DNA]</scope>
    <source>
        <strain evidence="2 3">NBC_01247</strain>
    </source>
</reference>
<name>A0ABZ1WEG8_9ACTN</name>
<keyword evidence="3" id="KW-1185">Reference proteome</keyword>
<proteinExistence type="predicted"/>
<evidence type="ECO:0000256" key="1">
    <source>
        <dbReference type="SAM" id="SignalP"/>
    </source>
</evidence>
<sequence length="167" mass="17378">MNAKIFTSAPVRVMTFAVALLASLATATQAHATTVDSYVSNNCDTMASSDCWTGTNVLIVHYSPISSYSASASFLGNVPSYSGATGAADGIITNYHYVFSGGGAGSGQGVRNNAASVLACSSAANYRVYYSPSYQGHSQYISGDWGCDDGVNLDSTLRNNNASQHWG</sequence>